<proteinExistence type="predicted"/>
<protein>
    <submittedName>
        <fullName evidence="3">RsmD family RNA methyltransferase</fullName>
    </submittedName>
</protein>
<dbReference type="KEGG" id="chyd:H4K34_15640"/>
<dbReference type="CDD" id="cd02440">
    <property type="entry name" value="AdoMet_MTases"/>
    <property type="match status" value="1"/>
</dbReference>
<dbReference type="EMBL" id="CP060139">
    <property type="protein sequence ID" value="QNR23789.1"/>
    <property type="molecule type" value="Genomic_DNA"/>
</dbReference>
<dbReference type="SUPFAM" id="SSF53335">
    <property type="entry name" value="S-adenosyl-L-methionine-dependent methyltransferases"/>
    <property type="match status" value="1"/>
</dbReference>
<dbReference type="InterPro" id="IPR041497">
    <property type="entry name" value="Thump-like"/>
</dbReference>
<keyword evidence="3" id="KW-0808">Transferase</keyword>
<dbReference type="Proteomes" id="UP000516305">
    <property type="component" value="Chromosome"/>
</dbReference>
<dbReference type="Gene3D" id="3.40.50.150">
    <property type="entry name" value="Vaccinia Virus protein VP39"/>
    <property type="match status" value="1"/>
</dbReference>
<feature type="domain" description="THUMP-like" evidence="1">
    <location>
        <begin position="326"/>
        <end position="389"/>
    </location>
</feature>
<name>A0A7H0VDJ1_9FLAO</name>
<sequence>MKTSRLKSLIEKEANRKFIHENLKADTSSLLFKFAKDEDKRLLIEQIASRQAIRKKLPEAYDDLLRLFPPKSNLEQSSSEAIAKLKADLFPAAKVLADLSGGFGIDFLYLMQKFEQGHFVEPNEELCELSSENLRRLLVQKDLHFYTETAESFSKENKEQFDLIYLDPSRRDSAHRPLYRPEEYQPNILEIKSELLKHSKQVYVKMSPMISIPEYLQILPETREVWVLSERNECKEVGFLLASEGKAAVKIRSFNLLAEGQQEYDSEWGNFAPINLSEIHQYLYLPNSSILKAGIQDQVAQDLKLGKLDPNSHLYSSPELSEKFPGRIFLLKDIHKAYAKSLRSKALQVISRNFPDSPEFISRKLKLKAKGAKDFLIATKHSGKPVFIEASLYVPSFEGNGG</sequence>
<keyword evidence="3" id="KW-0489">Methyltransferase</keyword>
<dbReference type="Pfam" id="PF18096">
    <property type="entry name" value="Thump_like"/>
    <property type="match status" value="1"/>
</dbReference>
<dbReference type="Gene3D" id="1.10.10.1110">
    <property type="entry name" value="Methyltransferase PG1098, N-terminal domain"/>
    <property type="match status" value="1"/>
</dbReference>
<evidence type="ECO:0000313" key="3">
    <source>
        <dbReference type="EMBL" id="QNR23789.1"/>
    </source>
</evidence>
<dbReference type="InterPro" id="IPR054168">
    <property type="entry name" value="PG_1098_Fer"/>
</dbReference>
<evidence type="ECO:0000313" key="4">
    <source>
        <dbReference type="Proteomes" id="UP000516305"/>
    </source>
</evidence>
<evidence type="ECO:0000259" key="1">
    <source>
        <dbReference type="Pfam" id="PF18096"/>
    </source>
</evidence>
<dbReference type="GO" id="GO:0032259">
    <property type="term" value="P:methylation"/>
    <property type="evidence" value="ECO:0007669"/>
    <property type="project" value="UniProtKB-KW"/>
</dbReference>
<dbReference type="Pfam" id="PF22013">
    <property type="entry name" value="PG_1098_Fer"/>
    <property type="match status" value="1"/>
</dbReference>
<organism evidence="3 4">
    <name type="scientific">Croceimicrobium hydrocarbonivorans</name>
    <dbReference type="NCBI Taxonomy" id="2761580"/>
    <lineage>
        <taxon>Bacteria</taxon>
        <taxon>Pseudomonadati</taxon>
        <taxon>Bacteroidota</taxon>
        <taxon>Flavobacteriia</taxon>
        <taxon>Flavobacteriales</taxon>
        <taxon>Owenweeksiaceae</taxon>
        <taxon>Croceimicrobium</taxon>
    </lineage>
</organism>
<reference evidence="3 4" key="1">
    <citation type="submission" date="2020-08" db="EMBL/GenBank/DDBJ databases">
        <title>Croceimicrobium hydrocarbonivorans gen. nov., sp. nov., a novel marine bacterium isolated from a bacterial consortium that degrades polyethylene terephthalate.</title>
        <authorList>
            <person name="Liu R."/>
        </authorList>
    </citation>
    <scope>NUCLEOTIDE SEQUENCE [LARGE SCALE GENOMIC DNA]</scope>
    <source>
        <strain evidence="3 4">A20-9</strain>
    </source>
</reference>
<dbReference type="RefSeq" id="WP_210758324.1">
    <property type="nucleotide sequence ID" value="NZ_CP060139.1"/>
</dbReference>
<dbReference type="InterPro" id="IPR029063">
    <property type="entry name" value="SAM-dependent_MTases_sf"/>
</dbReference>
<dbReference type="AlphaFoldDB" id="A0A7H0VDJ1"/>
<evidence type="ECO:0000259" key="2">
    <source>
        <dbReference type="Pfam" id="PF22013"/>
    </source>
</evidence>
<dbReference type="GO" id="GO:0008168">
    <property type="term" value="F:methyltransferase activity"/>
    <property type="evidence" value="ECO:0007669"/>
    <property type="project" value="UniProtKB-KW"/>
</dbReference>
<accession>A0A7H0VDJ1</accession>
<gene>
    <name evidence="3" type="ORF">H4K34_15640</name>
</gene>
<keyword evidence="4" id="KW-1185">Reference proteome</keyword>
<feature type="domain" description="PG-1098 ferredoxin-like" evidence="2">
    <location>
        <begin position="282"/>
        <end position="325"/>
    </location>
</feature>